<keyword evidence="4 7" id="KW-0833">Ubl conjugation pathway</keyword>
<dbReference type="InterPro" id="IPR016072">
    <property type="entry name" value="Skp1_comp_dimer"/>
</dbReference>
<dbReference type="Proteomes" id="UP000242715">
    <property type="component" value="Unassembled WGS sequence"/>
</dbReference>
<dbReference type="OrthoDB" id="1392427at2759"/>
<dbReference type="SUPFAM" id="SSF54695">
    <property type="entry name" value="POZ domain"/>
    <property type="match status" value="1"/>
</dbReference>
<comment type="subcellular location">
    <subcellularLocation>
        <location evidence="1">Nucleus</location>
    </subcellularLocation>
</comment>
<dbReference type="GO" id="GO:0016567">
    <property type="term" value="P:protein ubiquitination"/>
    <property type="evidence" value="ECO:0007669"/>
    <property type="project" value="UniProtKB-UniRule"/>
</dbReference>
<evidence type="ECO:0000313" key="11">
    <source>
        <dbReference type="Proteomes" id="UP000242715"/>
    </source>
</evidence>
<dbReference type="FunFam" id="3.30.710.10:FF:000170">
    <property type="entry name" value="SKP1-like protein 5"/>
    <property type="match status" value="1"/>
</dbReference>
<dbReference type="InterPro" id="IPR016897">
    <property type="entry name" value="SKP1"/>
</dbReference>
<evidence type="ECO:0000259" key="8">
    <source>
        <dbReference type="Pfam" id="PF01466"/>
    </source>
</evidence>
<dbReference type="UniPathway" id="UPA00143"/>
<dbReference type="Pfam" id="PF03931">
    <property type="entry name" value="Skp1_POZ"/>
    <property type="match status" value="1"/>
</dbReference>
<name>A0A2Z6N2K0_TRISU</name>
<gene>
    <name evidence="10" type="ORF">TSUD_269460</name>
</gene>
<comment type="similarity">
    <text evidence="3 7">Belongs to the SKP1 family.</text>
</comment>
<feature type="domain" description="SKP1 component POZ" evidence="9">
    <location>
        <begin position="11"/>
        <end position="71"/>
    </location>
</feature>
<keyword evidence="5" id="KW-0539">Nucleus</keyword>
<dbReference type="EMBL" id="DF973696">
    <property type="protein sequence ID" value="GAU37931.1"/>
    <property type="molecule type" value="Genomic_DNA"/>
</dbReference>
<dbReference type="SMART" id="SM00512">
    <property type="entry name" value="Skp1"/>
    <property type="match status" value="1"/>
</dbReference>
<comment type="subunit">
    <text evidence="7">Part of a SCF (SKP1-cullin-F-box) protein ligase complex.</text>
</comment>
<evidence type="ECO:0000256" key="4">
    <source>
        <dbReference type="ARBA" id="ARBA00022786"/>
    </source>
</evidence>
<evidence type="ECO:0000256" key="6">
    <source>
        <dbReference type="ARBA" id="ARBA00054396"/>
    </source>
</evidence>
<evidence type="ECO:0000313" key="10">
    <source>
        <dbReference type="EMBL" id="GAU37931.1"/>
    </source>
</evidence>
<feature type="domain" description="SKP1 component dimerisation" evidence="8">
    <location>
        <begin position="113"/>
        <end position="160"/>
    </location>
</feature>
<dbReference type="InterPro" id="IPR036296">
    <property type="entry name" value="SKP1-like_dim_sf"/>
</dbReference>
<dbReference type="Pfam" id="PF01466">
    <property type="entry name" value="Skp1"/>
    <property type="match status" value="1"/>
</dbReference>
<dbReference type="InterPro" id="IPR001232">
    <property type="entry name" value="SKP1-like"/>
</dbReference>
<evidence type="ECO:0000256" key="2">
    <source>
        <dbReference type="ARBA" id="ARBA00004906"/>
    </source>
</evidence>
<evidence type="ECO:0000256" key="1">
    <source>
        <dbReference type="ARBA" id="ARBA00004123"/>
    </source>
</evidence>
<organism evidence="10 11">
    <name type="scientific">Trifolium subterraneum</name>
    <name type="common">Subterranean clover</name>
    <dbReference type="NCBI Taxonomy" id="3900"/>
    <lineage>
        <taxon>Eukaryota</taxon>
        <taxon>Viridiplantae</taxon>
        <taxon>Streptophyta</taxon>
        <taxon>Embryophyta</taxon>
        <taxon>Tracheophyta</taxon>
        <taxon>Spermatophyta</taxon>
        <taxon>Magnoliopsida</taxon>
        <taxon>eudicotyledons</taxon>
        <taxon>Gunneridae</taxon>
        <taxon>Pentapetalae</taxon>
        <taxon>rosids</taxon>
        <taxon>fabids</taxon>
        <taxon>Fabales</taxon>
        <taxon>Fabaceae</taxon>
        <taxon>Papilionoideae</taxon>
        <taxon>50 kb inversion clade</taxon>
        <taxon>NPAAA clade</taxon>
        <taxon>Hologalegina</taxon>
        <taxon>IRL clade</taxon>
        <taxon>Trifolieae</taxon>
        <taxon>Trifolium</taxon>
    </lineage>
</organism>
<evidence type="ECO:0000259" key="9">
    <source>
        <dbReference type="Pfam" id="PF03931"/>
    </source>
</evidence>
<keyword evidence="11" id="KW-1185">Reference proteome</keyword>
<dbReference type="PANTHER" id="PTHR11165">
    <property type="entry name" value="SKP1"/>
    <property type="match status" value="1"/>
</dbReference>
<proteinExistence type="inferred from homology"/>
<dbReference type="InterPro" id="IPR016073">
    <property type="entry name" value="Skp1_comp_POZ"/>
</dbReference>
<dbReference type="PIRSF" id="PIRSF028729">
    <property type="entry name" value="E3_ubiquit_lig_SCF_Skp"/>
    <property type="match status" value="1"/>
</dbReference>
<dbReference type="Gene3D" id="3.30.710.10">
    <property type="entry name" value="Potassium Channel Kv1.1, Chain A"/>
    <property type="match status" value="1"/>
</dbReference>
<evidence type="ECO:0000256" key="7">
    <source>
        <dbReference type="PIRNR" id="PIRNR028729"/>
    </source>
</evidence>
<sequence>MASTSENAPVKKIILKSSDNEAFVVEQAIAMQSQTIKHMIDDDCADETGIPIPNVTGRIMAKVIEYCKKHADATPIDEKPSDEDLKQFDKEFVKVDQATLFDLILAANYLEIKGLLDLTCETVADMFKGKTPEQIRATFNIKNDFSPEEEEEVRRENQWAFE</sequence>
<dbReference type="CDD" id="cd18322">
    <property type="entry name" value="BTB_POZ_SKP1"/>
    <property type="match status" value="1"/>
</dbReference>
<reference evidence="11" key="1">
    <citation type="journal article" date="2017" name="Front. Plant Sci.">
        <title>Climate Clever Clovers: New Paradigm to Reduce the Environmental Footprint of Ruminants by Breeding Low Methanogenic Forages Utilizing Haplotype Variation.</title>
        <authorList>
            <person name="Kaur P."/>
            <person name="Appels R."/>
            <person name="Bayer P.E."/>
            <person name="Keeble-Gagnere G."/>
            <person name="Wang J."/>
            <person name="Hirakawa H."/>
            <person name="Shirasawa K."/>
            <person name="Vercoe P."/>
            <person name="Stefanova K."/>
            <person name="Durmic Z."/>
            <person name="Nichols P."/>
            <person name="Revell C."/>
            <person name="Isobe S.N."/>
            <person name="Edwards D."/>
            <person name="Erskine W."/>
        </authorList>
    </citation>
    <scope>NUCLEOTIDE SEQUENCE [LARGE SCALE GENOMIC DNA]</scope>
    <source>
        <strain evidence="11">cv. Daliak</strain>
    </source>
</reference>
<dbReference type="GO" id="GO:0005634">
    <property type="term" value="C:nucleus"/>
    <property type="evidence" value="ECO:0007669"/>
    <property type="project" value="UniProtKB-SubCell"/>
</dbReference>
<dbReference type="InterPro" id="IPR011333">
    <property type="entry name" value="SKP1/BTB/POZ_sf"/>
</dbReference>
<dbReference type="GO" id="GO:0009867">
    <property type="term" value="P:jasmonic acid mediated signaling pathway"/>
    <property type="evidence" value="ECO:0007669"/>
    <property type="project" value="UniProtKB-ARBA"/>
</dbReference>
<evidence type="ECO:0000256" key="5">
    <source>
        <dbReference type="ARBA" id="ARBA00023242"/>
    </source>
</evidence>
<comment type="pathway">
    <text evidence="2 7">Protein modification; protein ubiquitination.</text>
</comment>
<evidence type="ECO:0000256" key="3">
    <source>
        <dbReference type="ARBA" id="ARBA00009993"/>
    </source>
</evidence>
<comment type="function">
    <text evidence="6 7">Involved in ubiquitination and subsequent proteasomal degradation of target proteins. Together with CUL1, RBX1 and a F-box protein, it forms a SCF E3 ubiquitin ligase complex. The functional specificity of this complex depends on the type of F-box protein. In the SCF complex, it serves as an adapter that links the F-box protein to CUL1.</text>
</comment>
<dbReference type="GO" id="GO:0006511">
    <property type="term" value="P:ubiquitin-dependent protein catabolic process"/>
    <property type="evidence" value="ECO:0007669"/>
    <property type="project" value="InterPro"/>
</dbReference>
<accession>A0A2Z6N2K0</accession>
<protein>
    <recommendedName>
        <fullName evidence="7">SKP1-like protein</fullName>
    </recommendedName>
</protein>
<dbReference type="AlphaFoldDB" id="A0A2Z6N2K0"/>
<dbReference type="SUPFAM" id="SSF81382">
    <property type="entry name" value="Skp1 dimerisation domain-like"/>
    <property type="match status" value="1"/>
</dbReference>